<dbReference type="OrthoDB" id="5152799at2759"/>
<name>A0A166F2V8_9AGAM</name>
<dbReference type="Gene3D" id="3.90.1150.160">
    <property type="match status" value="1"/>
</dbReference>
<dbReference type="GO" id="GO:0005829">
    <property type="term" value="C:cytosol"/>
    <property type="evidence" value="ECO:0007669"/>
    <property type="project" value="TreeGrafter"/>
</dbReference>
<feature type="region of interest" description="Disordered" evidence="10">
    <location>
        <begin position="462"/>
        <end position="506"/>
    </location>
</feature>
<feature type="compositionally biased region" description="Basic residues" evidence="10">
    <location>
        <begin position="496"/>
        <end position="506"/>
    </location>
</feature>
<keyword evidence="4 7" id="KW-0663">Pyridoxal phosphate</keyword>
<dbReference type="PANTHER" id="PTHR43321:SF6">
    <property type="entry name" value="GLUTAMATE DECARBOXYLASE"/>
    <property type="match status" value="1"/>
</dbReference>
<dbReference type="InterPro" id="IPR015421">
    <property type="entry name" value="PyrdxlP-dep_Trfase_major"/>
</dbReference>
<dbReference type="Proteomes" id="UP000076532">
    <property type="component" value="Unassembled WGS sequence"/>
</dbReference>
<evidence type="ECO:0000256" key="6">
    <source>
        <dbReference type="ARBA" id="ARBA00048868"/>
    </source>
</evidence>
<feature type="compositionally biased region" description="Basic and acidic residues" evidence="10">
    <location>
        <begin position="466"/>
        <end position="477"/>
    </location>
</feature>
<dbReference type="FunFam" id="3.40.640.10:FF:000017">
    <property type="entry name" value="Glutamate decarboxylase"/>
    <property type="match status" value="1"/>
</dbReference>
<evidence type="ECO:0000313" key="11">
    <source>
        <dbReference type="EMBL" id="KZP16377.1"/>
    </source>
</evidence>
<dbReference type="InterPro" id="IPR002129">
    <property type="entry name" value="PyrdxlP-dep_de-COase"/>
</dbReference>
<evidence type="ECO:0000256" key="5">
    <source>
        <dbReference type="ARBA" id="ARBA00023239"/>
    </source>
</evidence>
<evidence type="ECO:0000256" key="10">
    <source>
        <dbReference type="SAM" id="MobiDB-lite"/>
    </source>
</evidence>
<dbReference type="GO" id="GO:0030170">
    <property type="term" value="F:pyridoxal phosphate binding"/>
    <property type="evidence" value="ECO:0007669"/>
    <property type="project" value="InterPro"/>
</dbReference>
<dbReference type="SUPFAM" id="SSF53383">
    <property type="entry name" value="PLP-dependent transferases"/>
    <property type="match status" value="1"/>
</dbReference>
<dbReference type="InterPro" id="IPR010107">
    <property type="entry name" value="Glutamate_decarboxylase"/>
</dbReference>
<proteinExistence type="inferred from homology"/>
<evidence type="ECO:0000256" key="2">
    <source>
        <dbReference type="ARBA" id="ARBA00009533"/>
    </source>
</evidence>
<accession>A0A166F2V8</accession>
<dbReference type="PANTHER" id="PTHR43321">
    <property type="entry name" value="GLUTAMATE DECARBOXYLASE"/>
    <property type="match status" value="1"/>
</dbReference>
<reference evidence="11 12" key="1">
    <citation type="journal article" date="2016" name="Mol. Biol. Evol.">
        <title>Comparative Genomics of Early-Diverging Mushroom-Forming Fungi Provides Insights into the Origins of Lignocellulose Decay Capabilities.</title>
        <authorList>
            <person name="Nagy L.G."/>
            <person name="Riley R."/>
            <person name="Tritt A."/>
            <person name="Adam C."/>
            <person name="Daum C."/>
            <person name="Floudas D."/>
            <person name="Sun H."/>
            <person name="Yadav J.S."/>
            <person name="Pangilinan J."/>
            <person name="Larsson K.H."/>
            <person name="Matsuura K."/>
            <person name="Barry K."/>
            <person name="Labutti K."/>
            <person name="Kuo R."/>
            <person name="Ohm R.A."/>
            <person name="Bhattacharya S.S."/>
            <person name="Shirouzu T."/>
            <person name="Yoshinaga Y."/>
            <person name="Martin F.M."/>
            <person name="Grigoriev I.V."/>
            <person name="Hibbett D.S."/>
        </authorList>
    </citation>
    <scope>NUCLEOTIDE SEQUENCE [LARGE SCALE GENOMIC DNA]</scope>
    <source>
        <strain evidence="11 12">CBS 109695</strain>
    </source>
</reference>
<comment type="catalytic activity">
    <reaction evidence="6 9">
        <text>L-glutamate + H(+) = 4-aminobutanoate + CO2</text>
        <dbReference type="Rhea" id="RHEA:17785"/>
        <dbReference type="ChEBI" id="CHEBI:15378"/>
        <dbReference type="ChEBI" id="CHEBI:16526"/>
        <dbReference type="ChEBI" id="CHEBI:29985"/>
        <dbReference type="ChEBI" id="CHEBI:59888"/>
        <dbReference type="EC" id="4.1.1.15"/>
    </reaction>
</comment>
<dbReference type="GO" id="GO:0006538">
    <property type="term" value="P:L-glutamate catabolic process"/>
    <property type="evidence" value="ECO:0007669"/>
    <property type="project" value="TreeGrafter"/>
</dbReference>
<dbReference type="AlphaFoldDB" id="A0A166F2V8"/>
<keyword evidence="12" id="KW-1185">Reference proteome</keyword>
<dbReference type="EC" id="4.1.1.15" evidence="3 9"/>
<dbReference type="GO" id="GO:0004351">
    <property type="term" value="F:glutamate decarboxylase activity"/>
    <property type="evidence" value="ECO:0007669"/>
    <property type="project" value="UniProtKB-EC"/>
</dbReference>
<evidence type="ECO:0000256" key="7">
    <source>
        <dbReference type="PIRSR" id="PIRSR602129-50"/>
    </source>
</evidence>
<dbReference type="Pfam" id="PF00282">
    <property type="entry name" value="Pyridoxal_deC"/>
    <property type="match status" value="1"/>
</dbReference>
<keyword evidence="5 8" id="KW-0456">Lyase</keyword>
<organism evidence="11 12">
    <name type="scientific">Athelia psychrophila</name>
    <dbReference type="NCBI Taxonomy" id="1759441"/>
    <lineage>
        <taxon>Eukaryota</taxon>
        <taxon>Fungi</taxon>
        <taxon>Dikarya</taxon>
        <taxon>Basidiomycota</taxon>
        <taxon>Agaricomycotina</taxon>
        <taxon>Agaricomycetes</taxon>
        <taxon>Agaricomycetidae</taxon>
        <taxon>Atheliales</taxon>
        <taxon>Atheliaceae</taxon>
        <taxon>Athelia</taxon>
    </lineage>
</organism>
<dbReference type="Gene3D" id="4.10.280.50">
    <property type="match status" value="1"/>
</dbReference>
<evidence type="ECO:0000256" key="3">
    <source>
        <dbReference type="ARBA" id="ARBA00012421"/>
    </source>
</evidence>
<evidence type="ECO:0000256" key="1">
    <source>
        <dbReference type="ARBA" id="ARBA00001933"/>
    </source>
</evidence>
<evidence type="ECO:0000256" key="8">
    <source>
        <dbReference type="RuleBase" id="RU000382"/>
    </source>
</evidence>
<feature type="modified residue" description="N6-(pyridoxal phosphate)lysine" evidence="7">
    <location>
        <position position="281"/>
    </location>
</feature>
<evidence type="ECO:0000256" key="4">
    <source>
        <dbReference type="ARBA" id="ARBA00022898"/>
    </source>
</evidence>
<dbReference type="NCBIfam" id="TIGR01788">
    <property type="entry name" value="Glu-decarb-GAD"/>
    <property type="match status" value="1"/>
</dbReference>
<evidence type="ECO:0000256" key="9">
    <source>
        <dbReference type="RuleBase" id="RU361171"/>
    </source>
</evidence>
<dbReference type="EMBL" id="KV417594">
    <property type="protein sequence ID" value="KZP16377.1"/>
    <property type="molecule type" value="Genomic_DNA"/>
</dbReference>
<dbReference type="STRING" id="436010.A0A166F2V8"/>
<dbReference type="InterPro" id="IPR015424">
    <property type="entry name" value="PyrdxlP-dep_Trfase"/>
</dbReference>
<gene>
    <name evidence="11" type="ORF">FIBSPDRAFT_866052</name>
</gene>
<dbReference type="Gene3D" id="3.40.640.10">
    <property type="entry name" value="Type I PLP-dependent aspartate aminotransferase-like (Major domain)"/>
    <property type="match status" value="1"/>
</dbReference>
<evidence type="ECO:0000313" key="12">
    <source>
        <dbReference type="Proteomes" id="UP000076532"/>
    </source>
</evidence>
<comment type="similarity">
    <text evidence="2 8">Belongs to the group II decarboxylase family.</text>
</comment>
<comment type="cofactor">
    <cofactor evidence="1 7 8">
        <name>pyridoxal 5'-phosphate</name>
        <dbReference type="ChEBI" id="CHEBI:597326"/>
    </cofactor>
</comment>
<protein>
    <recommendedName>
        <fullName evidence="3 9">Glutamate decarboxylase</fullName>
        <ecNumber evidence="3 9">4.1.1.15</ecNumber>
    </recommendedName>
</protein>
<keyword evidence="9" id="KW-0210">Decarboxylase</keyword>
<feature type="compositionally biased region" description="Basic residues" evidence="10">
    <location>
        <begin position="478"/>
        <end position="487"/>
    </location>
</feature>
<sequence>MGYLNKTKTPAADSAFESFYGTNLAATDDACSTEMQEEEMSSKNAYRYIKDELLMDGTPALNLASFVTTYMEEEAEKLMMENLSKNFIDVEEYPAMGEIESRCVNIIARLFHAPVENAESQALGVSTIGSSEAIILSVLAAKRRWQNMRKAAGKSTEKPNIVMNAAVQVCWEKAARYLEVEEKYWYCTDTKFSADPKELVDLVDENTILVCAILGTTYTGEYEDIKEIDRLLGEKNEKEGLSVYIHVDGASGGFVAPFANPELVWDFQLPLVCSINASGHKYGLTYAGVGWAVWRNKSFLPDEILFTVNYLGSPQVSFTLNFSKSGVHVVGQYYQFLRLGKSGYRNIMNNLTSTSDWLAEKIAAIENSNGEKKFEILGDNLSGKGLPLVAWKLAKQENYDEFAIARTLRSRGWIVPAYTMAPNAGTLKLLRVVVREDFSKARATTFLRDLVDTIKTLDSTPPAVHEYAKQEHQEKQTTKAKRSRKHTHVNDDHSLQGKHGKTHGVC</sequence>